<proteinExistence type="predicted"/>
<evidence type="ECO:0000313" key="2">
    <source>
        <dbReference type="Proteomes" id="UP000190857"/>
    </source>
</evidence>
<accession>A0A1T5IBT2</accession>
<keyword evidence="2" id="KW-1185">Reference proteome</keyword>
<sequence length="115" mass="12909">MRLYRLGGRGRWLRANLADFLVSGGGGRFNISYHVVVERAQADQALLSVHGIDQTLRTRYDPHEVFGPVLTDLSSHFRDVAISQWFDSRNLPAHLASSPAGFAQMVGPGRAFWWQ</sequence>
<organism evidence="1 2">
    <name type="scientific">Okibacterium fritillariae</name>
    <dbReference type="NCBI Taxonomy" id="123320"/>
    <lineage>
        <taxon>Bacteria</taxon>
        <taxon>Bacillati</taxon>
        <taxon>Actinomycetota</taxon>
        <taxon>Actinomycetes</taxon>
        <taxon>Micrococcales</taxon>
        <taxon>Microbacteriaceae</taxon>
        <taxon>Okibacterium</taxon>
    </lineage>
</organism>
<gene>
    <name evidence="1" type="ORF">SAMN06309945_0197</name>
</gene>
<reference evidence="1 2" key="1">
    <citation type="submission" date="2017-02" db="EMBL/GenBank/DDBJ databases">
        <authorList>
            <person name="Peterson S.W."/>
        </authorList>
    </citation>
    <scope>NUCLEOTIDE SEQUENCE [LARGE SCALE GENOMIC DNA]</scope>
    <source>
        <strain evidence="1 2">VKM Ac-2059</strain>
    </source>
</reference>
<dbReference type="EMBL" id="FUZP01000001">
    <property type="protein sequence ID" value="SKC36452.1"/>
    <property type="molecule type" value="Genomic_DNA"/>
</dbReference>
<dbReference type="AlphaFoldDB" id="A0A1T5IBT2"/>
<dbReference type="STRING" id="123320.SAMN06309945_0197"/>
<dbReference type="Proteomes" id="UP000190857">
    <property type="component" value="Unassembled WGS sequence"/>
</dbReference>
<protein>
    <submittedName>
        <fullName evidence="1">Uncharacterized protein</fullName>
    </submittedName>
</protein>
<evidence type="ECO:0000313" key="1">
    <source>
        <dbReference type="EMBL" id="SKC36452.1"/>
    </source>
</evidence>
<name>A0A1T5IBT2_9MICO</name>